<dbReference type="GO" id="GO:0051959">
    <property type="term" value="F:dynein light intermediate chain binding"/>
    <property type="evidence" value="ECO:0007669"/>
    <property type="project" value="InterPro"/>
</dbReference>
<dbReference type="InterPro" id="IPR042222">
    <property type="entry name" value="Dynein_2_N"/>
</dbReference>
<evidence type="ECO:0000256" key="6">
    <source>
        <dbReference type="ARBA" id="ARBA00023017"/>
    </source>
</evidence>
<dbReference type="InterPro" id="IPR042228">
    <property type="entry name" value="Dynein_linker_3"/>
</dbReference>
<dbReference type="Proteomes" id="UP000784294">
    <property type="component" value="Unassembled WGS sequence"/>
</dbReference>
<dbReference type="GO" id="GO:0030286">
    <property type="term" value="C:dynein complex"/>
    <property type="evidence" value="ECO:0007669"/>
    <property type="project" value="UniProtKB-KW"/>
</dbReference>
<dbReference type="GO" id="GO:0005874">
    <property type="term" value="C:microtubule"/>
    <property type="evidence" value="ECO:0007669"/>
    <property type="project" value="UniProtKB-KW"/>
</dbReference>
<keyword evidence="3" id="KW-0493">Microtubule</keyword>
<keyword evidence="8" id="KW-0969">Cilium</keyword>
<dbReference type="FunFam" id="1.20.140.100:FF:000006">
    <property type="entry name" value="dynein heavy chain 2, axonemal"/>
    <property type="match status" value="1"/>
</dbReference>
<keyword evidence="4" id="KW-0547">Nucleotide-binding</keyword>
<dbReference type="GO" id="GO:0005524">
    <property type="term" value="F:ATP binding"/>
    <property type="evidence" value="ECO:0007669"/>
    <property type="project" value="UniProtKB-KW"/>
</dbReference>
<sequence length="305" mass="35898">MGRDLKDKSWEVIEVSRTRVDQFRRTMPLIGNLRNPAMRQRHWKQIKHEMGRDFDETSCDFTLERIIEFGFDQYADLINEVSGAASKELLIETALEAMEVLWQGIEIEIVPYKDKGLFKIRSSDEIFQALEDNQVQLSTMKASRFVKPFEVLVDNWERGLSQILETIEALLAVQRQWLYLETIFLGEDIRKQLPRESAEFDLVNANWRRIMFDINKTKNARNCTRKPGLLAQLNEMIGQLEEIQKSLDMYLETKRQIFPRFYFISNDDLLEILGQSKNPEAVIPHLKKCFDNVFSLRLEKVSRTN</sequence>
<dbReference type="Gene3D" id="1.20.140.100">
    <property type="entry name" value="Dynein heavy chain, N-terminal domain 2"/>
    <property type="match status" value="1"/>
</dbReference>
<evidence type="ECO:0000256" key="9">
    <source>
        <dbReference type="ARBA" id="ARBA00023175"/>
    </source>
</evidence>
<keyword evidence="5" id="KW-0067">ATP-binding</keyword>
<comment type="subcellular location">
    <subcellularLocation>
        <location evidence="1">Cytoplasm</location>
        <location evidence="1">Cytoskeleton</location>
        <location evidence="1">Cilium axoneme</location>
    </subcellularLocation>
</comment>
<keyword evidence="7" id="KW-0175">Coiled coil</keyword>
<evidence type="ECO:0000256" key="7">
    <source>
        <dbReference type="ARBA" id="ARBA00023054"/>
    </source>
</evidence>
<keyword evidence="10" id="KW-0206">Cytoskeleton</keyword>
<dbReference type="PANTHER" id="PTHR45703:SF32">
    <property type="entry name" value="DYNEINS HEAVY CHAIN"/>
    <property type="match status" value="1"/>
</dbReference>
<dbReference type="Gene3D" id="1.10.287.2620">
    <property type="match status" value="1"/>
</dbReference>
<keyword evidence="2" id="KW-0963">Cytoplasm</keyword>
<evidence type="ECO:0000259" key="12">
    <source>
        <dbReference type="Pfam" id="PF08393"/>
    </source>
</evidence>
<evidence type="ECO:0000256" key="1">
    <source>
        <dbReference type="ARBA" id="ARBA00004430"/>
    </source>
</evidence>
<evidence type="ECO:0000313" key="14">
    <source>
        <dbReference type="Proteomes" id="UP000784294"/>
    </source>
</evidence>
<evidence type="ECO:0000313" key="13">
    <source>
        <dbReference type="EMBL" id="VEL08382.1"/>
    </source>
</evidence>
<gene>
    <name evidence="13" type="ORF">PXEA_LOCUS1822</name>
</gene>
<evidence type="ECO:0000256" key="2">
    <source>
        <dbReference type="ARBA" id="ARBA00022490"/>
    </source>
</evidence>
<dbReference type="Pfam" id="PF08393">
    <property type="entry name" value="DHC_N2"/>
    <property type="match status" value="1"/>
</dbReference>
<evidence type="ECO:0000256" key="5">
    <source>
        <dbReference type="ARBA" id="ARBA00022840"/>
    </source>
</evidence>
<dbReference type="AlphaFoldDB" id="A0A3S5CHC1"/>
<keyword evidence="6" id="KW-0243">Dynein</keyword>
<evidence type="ECO:0000256" key="10">
    <source>
        <dbReference type="ARBA" id="ARBA00023212"/>
    </source>
</evidence>
<evidence type="ECO:0000256" key="4">
    <source>
        <dbReference type="ARBA" id="ARBA00022741"/>
    </source>
</evidence>
<name>A0A3S5CHC1_9PLAT</name>
<dbReference type="EMBL" id="CAAALY010003823">
    <property type="protein sequence ID" value="VEL08382.1"/>
    <property type="molecule type" value="Genomic_DNA"/>
</dbReference>
<dbReference type="InterPro" id="IPR013602">
    <property type="entry name" value="Dynein_heavy_linker"/>
</dbReference>
<accession>A0A3S5CHC1</accession>
<keyword evidence="9" id="KW-0505">Motor protein</keyword>
<dbReference type="GO" id="GO:0007018">
    <property type="term" value="P:microtubule-based movement"/>
    <property type="evidence" value="ECO:0007669"/>
    <property type="project" value="InterPro"/>
</dbReference>
<dbReference type="GO" id="GO:0005930">
    <property type="term" value="C:axoneme"/>
    <property type="evidence" value="ECO:0007669"/>
    <property type="project" value="UniProtKB-SubCell"/>
</dbReference>
<feature type="domain" description="Dynein heavy chain linker" evidence="12">
    <location>
        <begin position="8"/>
        <end position="300"/>
    </location>
</feature>
<keyword evidence="11" id="KW-0966">Cell projection</keyword>
<evidence type="ECO:0000256" key="11">
    <source>
        <dbReference type="ARBA" id="ARBA00023273"/>
    </source>
</evidence>
<evidence type="ECO:0000256" key="3">
    <source>
        <dbReference type="ARBA" id="ARBA00022701"/>
    </source>
</evidence>
<dbReference type="PANTHER" id="PTHR45703">
    <property type="entry name" value="DYNEIN HEAVY CHAIN"/>
    <property type="match status" value="1"/>
</dbReference>
<dbReference type="InterPro" id="IPR026983">
    <property type="entry name" value="DHC"/>
</dbReference>
<organism evidence="13 14">
    <name type="scientific">Protopolystoma xenopodis</name>
    <dbReference type="NCBI Taxonomy" id="117903"/>
    <lineage>
        <taxon>Eukaryota</taxon>
        <taxon>Metazoa</taxon>
        <taxon>Spiralia</taxon>
        <taxon>Lophotrochozoa</taxon>
        <taxon>Platyhelminthes</taxon>
        <taxon>Monogenea</taxon>
        <taxon>Polyopisthocotylea</taxon>
        <taxon>Polystomatidea</taxon>
        <taxon>Polystomatidae</taxon>
        <taxon>Protopolystoma</taxon>
    </lineage>
</organism>
<evidence type="ECO:0000256" key="8">
    <source>
        <dbReference type="ARBA" id="ARBA00023069"/>
    </source>
</evidence>
<protein>
    <recommendedName>
        <fullName evidence="12">Dynein heavy chain linker domain-containing protein</fullName>
    </recommendedName>
</protein>
<dbReference type="OrthoDB" id="286107at2759"/>
<proteinExistence type="predicted"/>
<dbReference type="GO" id="GO:0045505">
    <property type="term" value="F:dynein intermediate chain binding"/>
    <property type="evidence" value="ECO:0007669"/>
    <property type="project" value="InterPro"/>
</dbReference>
<comment type="caution">
    <text evidence="13">The sequence shown here is derived from an EMBL/GenBank/DDBJ whole genome shotgun (WGS) entry which is preliminary data.</text>
</comment>
<dbReference type="Gene3D" id="3.20.180.20">
    <property type="entry name" value="Dynein heavy chain, N-terminal domain 2"/>
    <property type="match status" value="1"/>
</dbReference>
<keyword evidence="14" id="KW-1185">Reference proteome</keyword>
<dbReference type="FunFam" id="1.10.287.2620:FF:000002">
    <property type="entry name" value="Dynein heavy chain 2, axonemal"/>
    <property type="match status" value="1"/>
</dbReference>
<reference evidence="13" key="1">
    <citation type="submission" date="2018-11" db="EMBL/GenBank/DDBJ databases">
        <authorList>
            <consortium name="Pathogen Informatics"/>
        </authorList>
    </citation>
    <scope>NUCLEOTIDE SEQUENCE</scope>
</reference>